<sequence length="1397" mass="159001">MEESLSHPPQMSFDVFLSFSKEYELFTANLCRSLRSRLRIRIFMEDKTKLSFEDNLSKKIVEAIEGSMCSVVVLSKHYASSKSCLKELAKIIDHMENTTHLVLPVFKDVDPIHVRHQSGNLKKSFDEYEKSAQELMDNEQNEKHLKEIERWRDALTKIANLSGPATKLVSGVIGISRITKQISDMLHHLKLVAENRYLVEMPPRLGRMNMLLGNLESNDVRFVAIVGMGGIGKTTIAELFYDQLAPKFMKSCFLRIAGCNLVSLQQQLLSQLLLSKTNIHILNENDGVRKIQRHLKFERVLIVLDGIHEKMQLKMLAGNPYWFGRKSRVIITTRNKDIFHHPNYRDKVQEYNVELLHDTTAHSLLCKHAFGDDEPPNETFKDLCNEIIEKVGRLPLALIKIGSSLYGQTMDIWEGALKSYHKLVYENLFSAILKTSYEGLEVESQQIFLDCACFFNGEKVDRVVEILESFGYSSPHTKLQLLVDRCLIDVSDERIQMHNLILCMGRGIVLATQQGKQSRIWLREDAHRVFHEKSELKYIQGIVMDLEEGEELVVEAKSFTDMTELKILQINNVELSEDIEFLSNQLRLLHWPGYPSKCLPSTFQPPSLLELHLHGSKLERLWEGRKKFEKLKEIDVSESKHLVETPDFSEVPNLRRLILRNCGKLDVVHPSINSLERLVLLDLEGCISLRSFSSNYINFKSLKTLMLSNSGLECFPEVGEPMDRLTELHLEGTIINELPLSIRHLTSLVLLNLRNCTGLSSLPSEIGSLSNLKTLILNGCKELKEIPPNLGDVESLEELDIGRTSISQAPHAILSLRNLRILNCEGLNSLALFDWFIERFWVTLKSKSSDCNLFSESIPNDFLHSSTGLTGFSRDFESPRDHLNPNDCNLLDERIPNDFRHSLTGFSRDFGSPRDLNLSDHDLLGESIPNDFMHSLTDFSRDFGSPRDPNPSDCNLLDESISNDLMHSFTDFSRDFGSSRDLNLSDCNLLDESISNDLRHSLRGLRDFGSLRDLNLSDCSLLDESIPNDLHCFSSLEILDLSSNQFVELPKSLNHLINLKALYLNDCNKLQKLPTLPASLQYVGGEKSLDMLRNSQGSSANTSSSFPSYVTTELDEFLKEVELIAYSPEVDVVNNMGKQCSELVASSKTLVGMEIQLEKVCNLLALERSNNILLVGIFGIDGIGKTSIAEVVYDTIANKFQNSCFLHLSKQNNLVSLQHQMLSQLLSKEIKIWDEDYGAQMIKDHMSSRKVLLVLDGVDEKRQIEKLAGSPDWFGPGSRVIITSRNRDVLHQPNYKDKMQLQEYNVDLLSHESAYSLFCKHAFKDGLPDNDKNHLCNEIVEKVGRLPLPLRTIGSFLHKKDLIVWRETLKSLGQVEEDFFDTILQRSRRKNLRQGPI</sequence>
<dbReference type="Gene3D" id="3.40.50.300">
    <property type="entry name" value="P-loop containing nucleotide triphosphate hydrolases"/>
    <property type="match status" value="2"/>
</dbReference>
<reference evidence="5" key="1">
    <citation type="submission" date="2025-08" db="UniProtKB">
        <authorList>
            <consortium name="RefSeq"/>
        </authorList>
    </citation>
    <scope>IDENTIFICATION</scope>
    <source>
        <strain evidence="5">OHB3-1</strain>
    </source>
</reference>
<dbReference type="SUPFAM" id="SSF52058">
    <property type="entry name" value="L domain-like"/>
    <property type="match status" value="1"/>
</dbReference>
<dbReference type="InterPro" id="IPR058192">
    <property type="entry name" value="WHD_ROQ1-like"/>
</dbReference>
<dbReference type="PANTHER" id="PTHR11017:SF559">
    <property type="entry name" value="DISEASE RESISTANCE PROTEIN CHL1"/>
    <property type="match status" value="1"/>
</dbReference>
<dbReference type="InterPro" id="IPR027417">
    <property type="entry name" value="P-loop_NTPase"/>
</dbReference>
<dbReference type="KEGG" id="mcha:111012105"/>
<keyword evidence="1" id="KW-0433">Leucine-rich repeat</keyword>
<dbReference type="InterPro" id="IPR042197">
    <property type="entry name" value="Apaf_helical"/>
</dbReference>
<evidence type="ECO:0000313" key="5">
    <source>
        <dbReference type="RefSeq" id="XP_022141839.1"/>
    </source>
</evidence>
<protein>
    <submittedName>
        <fullName evidence="5">LOW QUALITY PROTEIN: TMV resistance protein N-like</fullName>
    </submittedName>
</protein>
<keyword evidence="4" id="KW-1185">Reference proteome</keyword>
<dbReference type="InterPro" id="IPR035897">
    <property type="entry name" value="Toll_tir_struct_dom_sf"/>
</dbReference>
<dbReference type="Proteomes" id="UP000504603">
    <property type="component" value="Unplaced"/>
</dbReference>
<accession>A0A6J1CJX6</accession>
<dbReference type="RefSeq" id="XP_022141839.1">
    <property type="nucleotide sequence ID" value="XM_022286147.1"/>
</dbReference>
<proteinExistence type="predicted"/>
<dbReference type="Gene3D" id="3.80.10.10">
    <property type="entry name" value="Ribonuclease Inhibitor"/>
    <property type="match status" value="2"/>
</dbReference>
<dbReference type="GeneID" id="111012105"/>
<dbReference type="InterPro" id="IPR032675">
    <property type="entry name" value="LRR_dom_sf"/>
</dbReference>
<organism evidence="4 5">
    <name type="scientific">Momordica charantia</name>
    <name type="common">Bitter gourd</name>
    <name type="synonym">Balsam pear</name>
    <dbReference type="NCBI Taxonomy" id="3673"/>
    <lineage>
        <taxon>Eukaryota</taxon>
        <taxon>Viridiplantae</taxon>
        <taxon>Streptophyta</taxon>
        <taxon>Embryophyta</taxon>
        <taxon>Tracheophyta</taxon>
        <taxon>Spermatophyta</taxon>
        <taxon>Magnoliopsida</taxon>
        <taxon>eudicotyledons</taxon>
        <taxon>Gunneridae</taxon>
        <taxon>Pentapetalae</taxon>
        <taxon>rosids</taxon>
        <taxon>fabids</taxon>
        <taxon>Cucurbitales</taxon>
        <taxon>Cucurbitaceae</taxon>
        <taxon>Momordiceae</taxon>
        <taxon>Momordica</taxon>
    </lineage>
</organism>
<dbReference type="SUPFAM" id="SSF52047">
    <property type="entry name" value="RNI-like"/>
    <property type="match status" value="1"/>
</dbReference>
<dbReference type="InterPro" id="IPR002182">
    <property type="entry name" value="NB-ARC"/>
</dbReference>
<dbReference type="PANTHER" id="PTHR11017">
    <property type="entry name" value="LEUCINE-RICH REPEAT-CONTAINING PROTEIN"/>
    <property type="match status" value="1"/>
</dbReference>
<dbReference type="Pfam" id="PF00931">
    <property type="entry name" value="NB-ARC"/>
    <property type="match status" value="2"/>
</dbReference>
<dbReference type="PROSITE" id="PS50104">
    <property type="entry name" value="TIR"/>
    <property type="match status" value="1"/>
</dbReference>
<dbReference type="GO" id="GO:0007165">
    <property type="term" value="P:signal transduction"/>
    <property type="evidence" value="ECO:0007669"/>
    <property type="project" value="InterPro"/>
</dbReference>
<dbReference type="PROSITE" id="PS51450">
    <property type="entry name" value="LRR"/>
    <property type="match status" value="1"/>
</dbReference>
<dbReference type="SUPFAM" id="SSF52540">
    <property type="entry name" value="P-loop containing nucleoside triphosphate hydrolases"/>
    <property type="match status" value="2"/>
</dbReference>
<feature type="domain" description="TIR" evidence="3">
    <location>
        <begin position="11"/>
        <end position="186"/>
    </location>
</feature>
<dbReference type="Pfam" id="PF01582">
    <property type="entry name" value="TIR"/>
    <property type="match status" value="1"/>
</dbReference>
<dbReference type="SUPFAM" id="SSF52200">
    <property type="entry name" value="Toll/Interleukin receptor TIR domain"/>
    <property type="match status" value="1"/>
</dbReference>
<dbReference type="PRINTS" id="PR00364">
    <property type="entry name" value="DISEASERSIST"/>
</dbReference>
<evidence type="ECO:0000256" key="1">
    <source>
        <dbReference type="ARBA" id="ARBA00022614"/>
    </source>
</evidence>
<dbReference type="Pfam" id="PF23282">
    <property type="entry name" value="WHD_ROQ1"/>
    <property type="match status" value="1"/>
</dbReference>
<name>A0A6J1CJX6_MOMCH</name>
<evidence type="ECO:0000259" key="3">
    <source>
        <dbReference type="PROSITE" id="PS50104"/>
    </source>
</evidence>
<keyword evidence="2" id="KW-0677">Repeat</keyword>
<dbReference type="GO" id="GO:0006952">
    <property type="term" value="P:defense response"/>
    <property type="evidence" value="ECO:0007669"/>
    <property type="project" value="InterPro"/>
</dbReference>
<dbReference type="OrthoDB" id="1668230at2759"/>
<dbReference type="SMART" id="SM00255">
    <property type="entry name" value="TIR"/>
    <property type="match status" value="1"/>
</dbReference>
<dbReference type="InterPro" id="IPR044974">
    <property type="entry name" value="Disease_R_plants"/>
</dbReference>
<dbReference type="Gene3D" id="1.10.8.430">
    <property type="entry name" value="Helical domain of apoptotic protease-activating factors"/>
    <property type="match status" value="2"/>
</dbReference>
<gene>
    <name evidence="5" type="primary">LOC111012105</name>
</gene>
<evidence type="ECO:0000313" key="4">
    <source>
        <dbReference type="Proteomes" id="UP000504603"/>
    </source>
</evidence>
<dbReference type="GO" id="GO:0043531">
    <property type="term" value="F:ADP binding"/>
    <property type="evidence" value="ECO:0007669"/>
    <property type="project" value="InterPro"/>
</dbReference>
<dbReference type="Gene3D" id="3.40.50.10140">
    <property type="entry name" value="Toll/interleukin-1 receptor homology (TIR) domain"/>
    <property type="match status" value="1"/>
</dbReference>
<evidence type="ECO:0000256" key="2">
    <source>
        <dbReference type="ARBA" id="ARBA00022737"/>
    </source>
</evidence>
<dbReference type="InterPro" id="IPR001611">
    <property type="entry name" value="Leu-rich_rpt"/>
</dbReference>
<dbReference type="InterPro" id="IPR000157">
    <property type="entry name" value="TIR_dom"/>
</dbReference>